<evidence type="ECO:0000256" key="1">
    <source>
        <dbReference type="SAM" id="MobiDB-lite"/>
    </source>
</evidence>
<feature type="region of interest" description="Disordered" evidence="1">
    <location>
        <begin position="1"/>
        <end position="99"/>
    </location>
</feature>
<accession>A0A8K0NF69</accession>
<feature type="compositionally biased region" description="Basic and acidic residues" evidence="1">
    <location>
        <begin position="10"/>
        <end position="25"/>
    </location>
</feature>
<reference evidence="2" key="1">
    <citation type="journal article" date="2020" name="bioRxiv">
        <title>Whole genome comparisons of ergot fungi reveals the divergence and evolution of species within the genus Claviceps are the result of varying mechanisms driving genome evolution and host range expansion.</title>
        <authorList>
            <person name="Wyka S.A."/>
            <person name="Mondo S.J."/>
            <person name="Liu M."/>
            <person name="Dettman J."/>
            <person name="Nalam V."/>
            <person name="Broders K.D."/>
        </authorList>
    </citation>
    <scope>NUCLEOTIDE SEQUENCE</scope>
    <source>
        <strain evidence="2">CCC 489</strain>
    </source>
</reference>
<name>A0A8K0NF69_9HYPO</name>
<protein>
    <submittedName>
        <fullName evidence="2">Uncharacterized protein</fullName>
    </submittedName>
</protein>
<comment type="caution">
    <text evidence="2">The sequence shown here is derived from an EMBL/GenBank/DDBJ whole genome shotgun (WGS) entry which is preliminary data.</text>
</comment>
<dbReference type="AlphaFoldDB" id="A0A8K0NF69"/>
<proteinExistence type="predicted"/>
<evidence type="ECO:0000313" key="2">
    <source>
        <dbReference type="EMBL" id="KAG5920881.1"/>
    </source>
</evidence>
<dbReference type="Proteomes" id="UP000811619">
    <property type="component" value="Unassembled WGS sequence"/>
</dbReference>
<sequence>MDDAWPGVWIEREGTRPDGAPKEDGGGGGGGGEDDEDEDDEDDDTQWAQRPRMPREHSPRNPRSAPPQKENPQPWTGLQRKSLVHPLALPPEQKLPPSM</sequence>
<dbReference type="EMBL" id="SRPY01000590">
    <property type="protein sequence ID" value="KAG5920881.1"/>
    <property type="molecule type" value="Genomic_DNA"/>
</dbReference>
<organism evidence="2 3">
    <name type="scientific">Claviceps africana</name>
    <dbReference type="NCBI Taxonomy" id="83212"/>
    <lineage>
        <taxon>Eukaryota</taxon>
        <taxon>Fungi</taxon>
        <taxon>Dikarya</taxon>
        <taxon>Ascomycota</taxon>
        <taxon>Pezizomycotina</taxon>
        <taxon>Sordariomycetes</taxon>
        <taxon>Hypocreomycetidae</taxon>
        <taxon>Hypocreales</taxon>
        <taxon>Clavicipitaceae</taxon>
        <taxon>Claviceps</taxon>
    </lineage>
</organism>
<feature type="compositionally biased region" description="Acidic residues" evidence="1">
    <location>
        <begin position="32"/>
        <end position="45"/>
    </location>
</feature>
<gene>
    <name evidence="2" type="ORF">E4U42_006051</name>
</gene>
<evidence type="ECO:0000313" key="3">
    <source>
        <dbReference type="Proteomes" id="UP000811619"/>
    </source>
</evidence>
<keyword evidence="3" id="KW-1185">Reference proteome</keyword>